<feature type="transmembrane region" description="Helical" evidence="2">
    <location>
        <begin position="513"/>
        <end position="529"/>
    </location>
</feature>
<proteinExistence type="predicted"/>
<dbReference type="InterPro" id="IPR052971">
    <property type="entry name" value="TRP_calcium_channel"/>
</dbReference>
<evidence type="ECO:0000313" key="6">
    <source>
        <dbReference type="Proteomes" id="UP000759537"/>
    </source>
</evidence>
<keyword evidence="2" id="KW-0472">Membrane</keyword>
<accession>A0A9P5K167</accession>
<dbReference type="InterPro" id="IPR056337">
    <property type="entry name" value="LHD_YVC1"/>
</dbReference>
<protein>
    <recommendedName>
        <fullName evidence="7">Calcium channel YVC1</fullName>
    </recommendedName>
</protein>
<dbReference type="EMBL" id="WHVB01000016">
    <property type="protein sequence ID" value="KAF8475191.1"/>
    <property type="molecule type" value="Genomic_DNA"/>
</dbReference>
<feature type="transmembrane region" description="Helical" evidence="2">
    <location>
        <begin position="232"/>
        <end position="251"/>
    </location>
</feature>
<dbReference type="InterPro" id="IPR056336">
    <property type="entry name" value="YVC1_C"/>
</dbReference>
<comment type="caution">
    <text evidence="5">The sequence shown here is derived from an EMBL/GenBank/DDBJ whole genome shotgun (WGS) entry which is preliminary data.</text>
</comment>
<feature type="domain" description="YVC1 N-terminal linker helical" evidence="3">
    <location>
        <begin position="22"/>
        <end position="205"/>
    </location>
</feature>
<evidence type="ECO:0000256" key="1">
    <source>
        <dbReference type="SAM" id="MobiDB-lite"/>
    </source>
</evidence>
<feature type="transmembrane region" description="Helical" evidence="2">
    <location>
        <begin position="325"/>
        <end position="346"/>
    </location>
</feature>
<reference evidence="5" key="2">
    <citation type="journal article" date="2020" name="Nat. Commun.">
        <title>Large-scale genome sequencing of mycorrhizal fungi provides insights into the early evolution of symbiotic traits.</title>
        <authorList>
            <person name="Miyauchi S."/>
            <person name="Kiss E."/>
            <person name="Kuo A."/>
            <person name="Drula E."/>
            <person name="Kohler A."/>
            <person name="Sanchez-Garcia M."/>
            <person name="Morin E."/>
            <person name="Andreopoulos B."/>
            <person name="Barry K.W."/>
            <person name="Bonito G."/>
            <person name="Buee M."/>
            <person name="Carver A."/>
            <person name="Chen C."/>
            <person name="Cichocki N."/>
            <person name="Clum A."/>
            <person name="Culley D."/>
            <person name="Crous P.W."/>
            <person name="Fauchery L."/>
            <person name="Girlanda M."/>
            <person name="Hayes R.D."/>
            <person name="Keri Z."/>
            <person name="LaButti K."/>
            <person name="Lipzen A."/>
            <person name="Lombard V."/>
            <person name="Magnuson J."/>
            <person name="Maillard F."/>
            <person name="Murat C."/>
            <person name="Nolan M."/>
            <person name="Ohm R.A."/>
            <person name="Pangilinan J."/>
            <person name="Pereira M.F."/>
            <person name="Perotto S."/>
            <person name="Peter M."/>
            <person name="Pfister S."/>
            <person name="Riley R."/>
            <person name="Sitrit Y."/>
            <person name="Stielow J.B."/>
            <person name="Szollosi G."/>
            <person name="Zifcakova L."/>
            <person name="Stursova M."/>
            <person name="Spatafora J.W."/>
            <person name="Tedersoo L."/>
            <person name="Vaario L.M."/>
            <person name="Yamada A."/>
            <person name="Yan M."/>
            <person name="Wang P."/>
            <person name="Xu J."/>
            <person name="Bruns T."/>
            <person name="Baldrian P."/>
            <person name="Vilgalys R."/>
            <person name="Dunand C."/>
            <person name="Henrissat B."/>
            <person name="Grigoriev I.V."/>
            <person name="Hibbett D."/>
            <person name="Nagy L.G."/>
            <person name="Martin F.M."/>
        </authorList>
    </citation>
    <scope>NUCLEOTIDE SEQUENCE</scope>
    <source>
        <strain evidence="5">Prilba</strain>
    </source>
</reference>
<feature type="transmembrane region" description="Helical" evidence="2">
    <location>
        <begin position="358"/>
        <end position="381"/>
    </location>
</feature>
<keyword evidence="2" id="KW-0812">Transmembrane</keyword>
<dbReference type="Proteomes" id="UP000759537">
    <property type="component" value="Unassembled WGS sequence"/>
</dbReference>
<evidence type="ECO:0000259" key="3">
    <source>
        <dbReference type="Pfam" id="PF23190"/>
    </source>
</evidence>
<feature type="transmembrane region" description="Helical" evidence="2">
    <location>
        <begin position="489"/>
        <end position="507"/>
    </location>
</feature>
<evidence type="ECO:0000313" key="5">
    <source>
        <dbReference type="EMBL" id="KAF8475191.1"/>
    </source>
</evidence>
<organism evidence="5 6">
    <name type="scientific">Russula ochroleuca</name>
    <dbReference type="NCBI Taxonomy" id="152965"/>
    <lineage>
        <taxon>Eukaryota</taxon>
        <taxon>Fungi</taxon>
        <taxon>Dikarya</taxon>
        <taxon>Basidiomycota</taxon>
        <taxon>Agaricomycotina</taxon>
        <taxon>Agaricomycetes</taxon>
        <taxon>Russulales</taxon>
        <taxon>Russulaceae</taxon>
        <taxon>Russula</taxon>
    </lineage>
</organism>
<dbReference type="PANTHER" id="PTHR35859:SF1">
    <property type="entry name" value="NONSELECTIVE CATION CHANNEL PROTEIN"/>
    <property type="match status" value="1"/>
</dbReference>
<dbReference type="OrthoDB" id="2373987at2759"/>
<dbReference type="Pfam" id="PF23190">
    <property type="entry name" value="LHD_TRPY1"/>
    <property type="match status" value="1"/>
</dbReference>
<keyword evidence="2" id="KW-1133">Transmembrane helix</keyword>
<keyword evidence="6" id="KW-1185">Reference proteome</keyword>
<evidence type="ECO:0008006" key="7">
    <source>
        <dbReference type="Google" id="ProtNLM"/>
    </source>
</evidence>
<dbReference type="PANTHER" id="PTHR35859">
    <property type="entry name" value="NONSELECTIVE CATION CHANNEL PROTEIN"/>
    <property type="match status" value="1"/>
</dbReference>
<feature type="transmembrane region" description="Helical" evidence="2">
    <location>
        <begin position="295"/>
        <end position="313"/>
    </location>
</feature>
<feature type="transmembrane region" description="Helical" evidence="2">
    <location>
        <begin position="390"/>
        <end position="409"/>
    </location>
</feature>
<sequence>MQEASQQSRPLLLIEDIESTPVFPIIHMIRRVCLTALDTPLTYEALTGPDLTYTLVRPLVEKYRNLQDQGNKSIVFCLLLTRVHFIRDDNLTTTALSCTRAHLCEILAIRCLREYGDNLLDLAAVAVTSWPVYSGADPVTLNLAREENEDLDDRVGNAIEMAIISKAKRFIKSSACQKVINAIWSGKCVYQADSSHSILSDNYKRTPIHFYNPHSAPLLDHYRLKVPAIRSVLEYFNFLILFLLFVVAVELNERDRLNAWEVAFMVYSLGFSLEKVAAMQEHGINVFFTGTWNGFDLAFIPVFCTYAILRVYGVNHPKGAWAKAVGVDSLALIACLLFPRLAFVTLKNNLMVLSLRAMISQFVFLMLIAAFCFTGFLYALWTKAKAGCDAAFSTISIISWWMIDIWFGLDAAGFEKAPDFDKTFGPVLMVTYACLSNTLLLTVLVSILSHTFSTISEDAAAEAMFRRAVSTIEGVKADSLFSYQPPVNLFALWILLPASYVLTPRWFHKVNVFMIRLTNFPILITIALYERQAKKIGTVGVGETLWATTEQVLETLPRNVKRWTLLENFMQGGVSDIDAIFELEEQLDSALDTHDQVAPPLHSRSGSDRRPRGSVGSNTNPRVSSQSSRRPDVSPGPQMRHRLTTSLNRPLDTTVQASPLAQLFQPIIVDEVIPEDTQPYAGTRDGVSYGPVSRRRLSSATTLQRMMQPSREGDAMLHSPDQRSEMLWDPETAEETQEKDATLGSLEWERRLDAIDRREKRIEELLVEIVSRMRTEEEGVTG</sequence>
<gene>
    <name evidence="5" type="ORF">DFH94DRAFT_635608</name>
</gene>
<dbReference type="Pfam" id="PF23317">
    <property type="entry name" value="YVC1_C"/>
    <property type="match status" value="1"/>
</dbReference>
<feature type="transmembrane region" description="Helical" evidence="2">
    <location>
        <begin position="429"/>
        <end position="448"/>
    </location>
</feature>
<dbReference type="AlphaFoldDB" id="A0A9P5K167"/>
<evidence type="ECO:0000259" key="4">
    <source>
        <dbReference type="Pfam" id="PF23317"/>
    </source>
</evidence>
<feature type="compositionally biased region" description="Polar residues" evidence="1">
    <location>
        <begin position="618"/>
        <end position="628"/>
    </location>
</feature>
<feature type="domain" description="Calcium channel YVC1-like C-terminal transmembrane" evidence="4">
    <location>
        <begin position="238"/>
        <end position="532"/>
    </location>
</feature>
<evidence type="ECO:0000256" key="2">
    <source>
        <dbReference type="SAM" id="Phobius"/>
    </source>
</evidence>
<reference evidence="5" key="1">
    <citation type="submission" date="2019-10" db="EMBL/GenBank/DDBJ databases">
        <authorList>
            <consortium name="DOE Joint Genome Institute"/>
            <person name="Kuo A."/>
            <person name="Miyauchi S."/>
            <person name="Kiss E."/>
            <person name="Drula E."/>
            <person name="Kohler A."/>
            <person name="Sanchez-Garcia M."/>
            <person name="Andreopoulos B."/>
            <person name="Barry K.W."/>
            <person name="Bonito G."/>
            <person name="Buee M."/>
            <person name="Carver A."/>
            <person name="Chen C."/>
            <person name="Cichocki N."/>
            <person name="Clum A."/>
            <person name="Culley D."/>
            <person name="Crous P.W."/>
            <person name="Fauchery L."/>
            <person name="Girlanda M."/>
            <person name="Hayes R."/>
            <person name="Keri Z."/>
            <person name="LaButti K."/>
            <person name="Lipzen A."/>
            <person name="Lombard V."/>
            <person name="Magnuson J."/>
            <person name="Maillard F."/>
            <person name="Morin E."/>
            <person name="Murat C."/>
            <person name="Nolan M."/>
            <person name="Ohm R."/>
            <person name="Pangilinan J."/>
            <person name="Pereira M."/>
            <person name="Perotto S."/>
            <person name="Peter M."/>
            <person name="Riley R."/>
            <person name="Sitrit Y."/>
            <person name="Stielow B."/>
            <person name="Szollosi G."/>
            <person name="Zifcakova L."/>
            <person name="Stursova M."/>
            <person name="Spatafora J.W."/>
            <person name="Tedersoo L."/>
            <person name="Vaario L.-M."/>
            <person name="Yamada A."/>
            <person name="Yan M."/>
            <person name="Wang P."/>
            <person name="Xu J."/>
            <person name="Bruns T."/>
            <person name="Baldrian P."/>
            <person name="Vilgalys R."/>
            <person name="Henrissat B."/>
            <person name="Grigoriev I.V."/>
            <person name="Hibbett D."/>
            <person name="Nagy L.G."/>
            <person name="Martin F.M."/>
        </authorList>
    </citation>
    <scope>NUCLEOTIDE SEQUENCE</scope>
    <source>
        <strain evidence="5">Prilba</strain>
    </source>
</reference>
<name>A0A9P5K167_9AGAM</name>
<feature type="region of interest" description="Disordered" evidence="1">
    <location>
        <begin position="594"/>
        <end position="651"/>
    </location>
</feature>